<dbReference type="EMBL" id="JADYXP020000009">
    <property type="protein sequence ID" value="KAL0117136.1"/>
    <property type="molecule type" value="Genomic_DNA"/>
</dbReference>
<proteinExistence type="predicted"/>
<sequence length="50" mass="5777">MAGSRLISAYDDITRAQRATQNYCKPRPLNIPSAAANHPLGSRRRRRRRR</sequence>
<keyword evidence="3" id="KW-1185">Reference proteome</keyword>
<evidence type="ECO:0000313" key="3">
    <source>
        <dbReference type="Proteomes" id="UP001430953"/>
    </source>
</evidence>
<evidence type="ECO:0000256" key="1">
    <source>
        <dbReference type="SAM" id="MobiDB-lite"/>
    </source>
</evidence>
<dbReference type="Proteomes" id="UP001430953">
    <property type="component" value="Unassembled WGS sequence"/>
</dbReference>
<reference evidence="2 3" key="1">
    <citation type="submission" date="2023-03" db="EMBL/GenBank/DDBJ databases">
        <title>High recombination rates correlate with genetic variation in Cardiocondyla obscurior ants.</title>
        <authorList>
            <person name="Errbii M."/>
        </authorList>
    </citation>
    <scope>NUCLEOTIDE SEQUENCE [LARGE SCALE GENOMIC DNA]</scope>
    <source>
        <strain evidence="2">Alpha-2009</strain>
        <tissue evidence="2">Whole body</tissue>
    </source>
</reference>
<name>A0AAW2FSJ2_9HYME</name>
<comment type="caution">
    <text evidence="2">The sequence shown here is derived from an EMBL/GenBank/DDBJ whole genome shotgun (WGS) entry which is preliminary data.</text>
</comment>
<organism evidence="2 3">
    <name type="scientific">Cardiocondyla obscurior</name>
    <dbReference type="NCBI Taxonomy" id="286306"/>
    <lineage>
        <taxon>Eukaryota</taxon>
        <taxon>Metazoa</taxon>
        <taxon>Ecdysozoa</taxon>
        <taxon>Arthropoda</taxon>
        <taxon>Hexapoda</taxon>
        <taxon>Insecta</taxon>
        <taxon>Pterygota</taxon>
        <taxon>Neoptera</taxon>
        <taxon>Endopterygota</taxon>
        <taxon>Hymenoptera</taxon>
        <taxon>Apocrita</taxon>
        <taxon>Aculeata</taxon>
        <taxon>Formicoidea</taxon>
        <taxon>Formicidae</taxon>
        <taxon>Myrmicinae</taxon>
        <taxon>Cardiocondyla</taxon>
    </lineage>
</organism>
<feature type="region of interest" description="Disordered" evidence="1">
    <location>
        <begin position="21"/>
        <end position="50"/>
    </location>
</feature>
<protein>
    <submittedName>
        <fullName evidence="2">Uncharacterized protein</fullName>
    </submittedName>
</protein>
<feature type="compositionally biased region" description="Basic residues" evidence="1">
    <location>
        <begin position="41"/>
        <end position="50"/>
    </location>
</feature>
<accession>A0AAW2FSJ2</accession>
<gene>
    <name evidence="2" type="ORF">PUN28_010167</name>
</gene>
<dbReference type="AlphaFoldDB" id="A0AAW2FSJ2"/>
<evidence type="ECO:0000313" key="2">
    <source>
        <dbReference type="EMBL" id="KAL0117136.1"/>
    </source>
</evidence>